<keyword evidence="11" id="KW-1185">Reference proteome</keyword>
<sequence>TVAPLPVVSYPFAPFKLPGIFFPSSWWNPGLLYSWRQRGLLYLGNRSKTFAALGYLDGNYVVFSSSFDVISQVSGPRAPWDRTKKTGEIQNIPRGAFNIATAQMDIYNRHQRIVTPAFNQDLYRRVWQESAIVFREMSGEEGWDNTDIVRLGDIKTITGKFTLSIIGRAGFGISGDADTRKVIGSDGLSLREAFRLTGENPLIRTMMPSWMFKLPIEKLHRVKSANDLLMSTMHKQISARQAENAGMASDARRRDIFHYLMAANDLEESDKALTDEELLSNTFILLFAGHETSVRVLAYTIALLACYPEEQDRLSRFVQTTLGSKDAAVCKEYSLLDGADRSSQDFEHLILCPAVAPVVMRRSTEDSLLKVPEISKPVHLPKGTLFVGDIIGICYDAERFPDPHTFRPERWAGKHFTNEDYITFGHGVHMCLGRRFAMYEMVCFITMLVKTWTVRPELTTGESLIQWRKKVVDDSVRMRIVLGPGDIPIRLERRV</sequence>
<keyword evidence="6 8" id="KW-0408">Iron</keyword>
<evidence type="ECO:0000256" key="5">
    <source>
        <dbReference type="ARBA" id="ARBA00023002"/>
    </source>
</evidence>
<keyword evidence="4 8" id="KW-0479">Metal-binding</keyword>
<dbReference type="Gene3D" id="1.10.630.10">
    <property type="entry name" value="Cytochrome P450"/>
    <property type="match status" value="1"/>
</dbReference>
<dbReference type="GO" id="GO:0004497">
    <property type="term" value="F:monooxygenase activity"/>
    <property type="evidence" value="ECO:0007669"/>
    <property type="project" value="UniProtKB-KW"/>
</dbReference>
<dbReference type="InParanoid" id="A0A165FG95"/>
<keyword evidence="7 9" id="KW-0503">Monooxygenase</keyword>
<feature type="binding site" description="axial binding residue" evidence="8">
    <location>
        <position position="431"/>
    </location>
    <ligand>
        <name>heme</name>
        <dbReference type="ChEBI" id="CHEBI:30413"/>
    </ligand>
    <ligandPart>
        <name>Fe</name>
        <dbReference type="ChEBI" id="CHEBI:18248"/>
    </ligandPart>
</feature>
<comment type="similarity">
    <text evidence="2 9">Belongs to the cytochrome P450 family.</text>
</comment>
<dbReference type="Pfam" id="PF00067">
    <property type="entry name" value="p450"/>
    <property type="match status" value="1"/>
</dbReference>
<feature type="non-terminal residue" evidence="10">
    <location>
        <position position="1"/>
    </location>
</feature>
<dbReference type="InterPro" id="IPR017972">
    <property type="entry name" value="Cyt_P450_CS"/>
</dbReference>
<dbReference type="Proteomes" id="UP000076842">
    <property type="component" value="Unassembled WGS sequence"/>
</dbReference>
<evidence type="ECO:0000313" key="10">
    <source>
        <dbReference type="EMBL" id="KZT56703.1"/>
    </source>
</evidence>
<dbReference type="InterPro" id="IPR036396">
    <property type="entry name" value="Cyt_P450_sf"/>
</dbReference>
<dbReference type="GO" id="GO:0020037">
    <property type="term" value="F:heme binding"/>
    <property type="evidence" value="ECO:0007669"/>
    <property type="project" value="InterPro"/>
</dbReference>
<accession>A0A165FG95</accession>
<dbReference type="SUPFAM" id="SSF48264">
    <property type="entry name" value="Cytochrome P450"/>
    <property type="match status" value="1"/>
</dbReference>
<evidence type="ECO:0000256" key="8">
    <source>
        <dbReference type="PIRSR" id="PIRSR602401-1"/>
    </source>
</evidence>
<evidence type="ECO:0000256" key="9">
    <source>
        <dbReference type="RuleBase" id="RU000461"/>
    </source>
</evidence>
<proteinExistence type="inferred from homology"/>
<evidence type="ECO:0000256" key="7">
    <source>
        <dbReference type="ARBA" id="ARBA00023033"/>
    </source>
</evidence>
<comment type="cofactor">
    <cofactor evidence="1 8">
        <name>heme</name>
        <dbReference type="ChEBI" id="CHEBI:30413"/>
    </cofactor>
</comment>
<dbReference type="InterPro" id="IPR001128">
    <property type="entry name" value="Cyt_P450"/>
</dbReference>
<dbReference type="OrthoDB" id="1470350at2759"/>
<dbReference type="PANTHER" id="PTHR24292:SF54">
    <property type="entry name" value="CYP9F3-RELATED"/>
    <property type="match status" value="1"/>
</dbReference>
<evidence type="ECO:0000256" key="2">
    <source>
        <dbReference type="ARBA" id="ARBA00010617"/>
    </source>
</evidence>
<evidence type="ECO:0000256" key="3">
    <source>
        <dbReference type="ARBA" id="ARBA00022617"/>
    </source>
</evidence>
<evidence type="ECO:0000256" key="1">
    <source>
        <dbReference type="ARBA" id="ARBA00001971"/>
    </source>
</evidence>
<evidence type="ECO:0000256" key="4">
    <source>
        <dbReference type="ARBA" id="ARBA00022723"/>
    </source>
</evidence>
<keyword evidence="5 9" id="KW-0560">Oxidoreductase</keyword>
<dbReference type="GO" id="GO:0016705">
    <property type="term" value="F:oxidoreductase activity, acting on paired donors, with incorporation or reduction of molecular oxygen"/>
    <property type="evidence" value="ECO:0007669"/>
    <property type="project" value="InterPro"/>
</dbReference>
<evidence type="ECO:0000256" key="6">
    <source>
        <dbReference type="ARBA" id="ARBA00023004"/>
    </source>
</evidence>
<protein>
    <submittedName>
        <fullName evidence="10">Cytochrome P450</fullName>
    </submittedName>
</protein>
<dbReference type="PRINTS" id="PR00463">
    <property type="entry name" value="EP450I"/>
</dbReference>
<dbReference type="STRING" id="1353952.A0A165FG95"/>
<dbReference type="GO" id="GO:0005506">
    <property type="term" value="F:iron ion binding"/>
    <property type="evidence" value="ECO:0007669"/>
    <property type="project" value="InterPro"/>
</dbReference>
<dbReference type="PROSITE" id="PS00086">
    <property type="entry name" value="CYTOCHROME_P450"/>
    <property type="match status" value="1"/>
</dbReference>
<name>A0A165FG95_9BASI</name>
<dbReference type="InterPro" id="IPR002401">
    <property type="entry name" value="Cyt_P450_E_grp-I"/>
</dbReference>
<keyword evidence="3 8" id="KW-0349">Heme</keyword>
<gene>
    <name evidence="10" type="ORF">CALCODRAFT_435318</name>
</gene>
<evidence type="ECO:0000313" key="11">
    <source>
        <dbReference type="Proteomes" id="UP000076842"/>
    </source>
</evidence>
<dbReference type="PANTHER" id="PTHR24292">
    <property type="entry name" value="CYTOCHROME P450"/>
    <property type="match status" value="1"/>
</dbReference>
<reference evidence="10 11" key="1">
    <citation type="journal article" date="2016" name="Mol. Biol. Evol.">
        <title>Comparative Genomics of Early-Diverging Mushroom-Forming Fungi Provides Insights into the Origins of Lignocellulose Decay Capabilities.</title>
        <authorList>
            <person name="Nagy L.G."/>
            <person name="Riley R."/>
            <person name="Tritt A."/>
            <person name="Adam C."/>
            <person name="Daum C."/>
            <person name="Floudas D."/>
            <person name="Sun H."/>
            <person name="Yadav J.S."/>
            <person name="Pangilinan J."/>
            <person name="Larsson K.H."/>
            <person name="Matsuura K."/>
            <person name="Barry K."/>
            <person name="Labutti K."/>
            <person name="Kuo R."/>
            <person name="Ohm R.A."/>
            <person name="Bhattacharya S.S."/>
            <person name="Shirouzu T."/>
            <person name="Yoshinaga Y."/>
            <person name="Martin F.M."/>
            <person name="Grigoriev I.V."/>
            <person name="Hibbett D.S."/>
        </authorList>
    </citation>
    <scope>NUCLEOTIDE SEQUENCE [LARGE SCALE GENOMIC DNA]</scope>
    <source>
        <strain evidence="10 11">HHB12733</strain>
    </source>
</reference>
<dbReference type="AlphaFoldDB" id="A0A165FG95"/>
<organism evidence="10 11">
    <name type="scientific">Calocera cornea HHB12733</name>
    <dbReference type="NCBI Taxonomy" id="1353952"/>
    <lineage>
        <taxon>Eukaryota</taxon>
        <taxon>Fungi</taxon>
        <taxon>Dikarya</taxon>
        <taxon>Basidiomycota</taxon>
        <taxon>Agaricomycotina</taxon>
        <taxon>Dacrymycetes</taxon>
        <taxon>Dacrymycetales</taxon>
        <taxon>Dacrymycetaceae</taxon>
        <taxon>Calocera</taxon>
    </lineage>
</organism>
<dbReference type="InterPro" id="IPR050476">
    <property type="entry name" value="Insect_CytP450_Detox"/>
</dbReference>
<dbReference type="EMBL" id="KV423973">
    <property type="protein sequence ID" value="KZT56703.1"/>
    <property type="molecule type" value="Genomic_DNA"/>
</dbReference>